<dbReference type="SFLD" id="SFLDG01170">
    <property type="entry name" value="Pyruvoyl-dependent_arginine_de"/>
    <property type="match status" value="1"/>
</dbReference>
<gene>
    <name evidence="9" type="ORF">COV54_02130</name>
</gene>
<dbReference type="GO" id="GO:0006527">
    <property type="term" value="P:L-arginine catabolic process"/>
    <property type="evidence" value="ECO:0007669"/>
    <property type="project" value="InterPro"/>
</dbReference>
<proteinExistence type="inferred from homology"/>
<dbReference type="InterPro" id="IPR016105">
    <property type="entry name" value="Pyr-dep_his/arg-deCO2ase_sand"/>
</dbReference>
<evidence type="ECO:0000256" key="2">
    <source>
        <dbReference type="ARBA" id="ARBA00008611"/>
    </source>
</evidence>
<reference evidence="9 10" key="1">
    <citation type="submission" date="2017-09" db="EMBL/GenBank/DDBJ databases">
        <title>Depth-based differentiation of microbial function through sediment-hosted aquifers and enrichment of novel symbionts in the deep terrestrial subsurface.</title>
        <authorList>
            <person name="Probst A.J."/>
            <person name="Ladd B."/>
            <person name="Jarett J.K."/>
            <person name="Geller-Mcgrath D.E."/>
            <person name="Sieber C.M."/>
            <person name="Emerson J.B."/>
            <person name="Anantharaman K."/>
            <person name="Thomas B.C."/>
            <person name="Malmstrom R."/>
            <person name="Stieglmeier M."/>
            <person name="Klingl A."/>
            <person name="Woyke T."/>
            <person name="Ryan C.M."/>
            <person name="Banfield J.F."/>
        </authorList>
    </citation>
    <scope>NUCLEOTIDE SEQUENCE [LARGE SCALE GENOMIC DNA]</scope>
    <source>
        <strain evidence="9">CG11_big_fil_rev_8_21_14_0_20_38_23</strain>
    </source>
</reference>
<comment type="similarity">
    <text evidence="2">Belongs to the pyruvoyl-dependent arginine decarboxylase family.</text>
</comment>
<evidence type="ECO:0000256" key="3">
    <source>
        <dbReference type="ARBA" id="ARBA00012426"/>
    </source>
</evidence>
<accession>A0A2H0NF98</accession>
<dbReference type="PIRSF" id="PIRSF005216">
    <property type="entry name" value="Pyruvoyl-dep_arg_deCO2ase"/>
    <property type="match status" value="1"/>
</dbReference>
<dbReference type="GO" id="GO:0008792">
    <property type="term" value="F:arginine decarboxylase activity"/>
    <property type="evidence" value="ECO:0007669"/>
    <property type="project" value="UniProtKB-EC"/>
</dbReference>
<dbReference type="SFLD" id="SFLDF00471">
    <property type="entry name" value="Pyruvoyl-dependent_arginine_de"/>
    <property type="match status" value="1"/>
</dbReference>
<evidence type="ECO:0000256" key="8">
    <source>
        <dbReference type="ARBA" id="ARBA00049309"/>
    </source>
</evidence>
<comment type="cofactor">
    <cofactor evidence="1">
        <name>pyruvate</name>
        <dbReference type="ChEBI" id="CHEBI:15361"/>
    </cofactor>
</comment>
<comment type="catalytic activity">
    <reaction evidence="8">
        <text>L-arginine + H(+) = agmatine + CO2</text>
        <dbReference type="Rhea" id="RHEA:17641"/>
        <dbReference type="ChEBI" id="CHEBI:15378"/>
        <dbReference type="ChEBI" id="CHEBI:16526"/>
        <dbReference type="ChEBI" id="CHEBI:32682"/>
        <dbReference type="ChEBI" id="CHEBI:58145"/>
        <dbReference type="EC" id="4.1.1.19"/>
    </reaction>
</comment>
<evidence type="ECO:0000313" key="9">
    <source>
        <dbReference type="EMBL" id="PIR06756.1"/>
    </source>
</evidence>
<dbReference type="Proteomes" id="UP000228867">
    <property type="component" value="Unassembled WGS sequence"/>
</dbReference>
<organism evidence="9 10">
    <name type="scientific">Candidatus Jorgensenbacteria bacterium CG11_big_fil_rev_8_21_14_0_20_38_23</name>
    <dbReference type="NCBI Taxonomy" id="1974594"/>
    <lineage>
        <taxon>Bacteria</taxon>
        <taxon>Candidatus Joergenseniibacteriota</taxon>
    </lineage>
</organism>
<dbReference type="EC" id="4.1.1.19" evidence="3"/>
<sequence length="162" mass="17828">MELPTRIVLTSGIGIGQTKLNAFDNALLNAGIGNFNLLQASSIIPPKAEIIYLTKDKQEKLLPKIGSVVPTVYCHIYGEKVGKKIVAVLGLGVPKNYKEHNGVIFEFAGSNVTKDKAKKLVKKMIEEAFKARNLEIEKIQFIETDCLVKKKYTCVIVAALLI</sequence>
<comment type="caution">
    <text evidence="9">The sequence shown here is derived from an EMBL/GenBank/DDBJ whole genome shotgun (WGS) entry which is preliminary data.</text>
</comment>
<dbReference type="Pfam" id="PF01862">
    <property type="entry name" value="PvlArgDC"/>
    <property type="match status" value="1"/>
</dbReference>
<dbReference type="InterPro" id="IPR002724">
    <property type="entry name" value="Pyruvoyl-dep_arg_deCO2ase"/>
</dbReference>
<dbReference type="SUPFAM" id="SSF56271">
    <property type="entry name" value="Pyruvoyl-dependent histidine and arginine decarboxylases"/>
    <property type="match status" value="1"/>
</dbReference>
<evidence type="ECO:0000256" key="4">
    <source>
        <dbReference type="ARBA" id="ARBA00014727"/>
    </source>
</evidence>
<evidence type="ECO:0000256" key="6">
    <source>
        <dbReference type="ARBA" id="ARBA00023239"/>
    </source>
</evidence>
<protein>
    <recommendedName>
        <fullName evidence="4">Pyruvoyl-dependent arginine decarboxylase AaxB</fullName>
        <ecNumber evidence="3">4.1.1.19</ecNumber>
    </recommendedName>
</protein>
<evidence type="ECO:0000256" key="1">
    <source>
        <dbReference type="ARBA" id="ARBA00001928"/>
    </source>
</evidence>
<evidence type="ECO:0000313" key="10">
    <source>
        <dbReference type="Proteomes" id="UP000228867"/>
    </source>
</evidence>
<dbReference type="PANTHER" id="PTHR40438">
    <property type="entry name" value="PYRUVOYL-DEPENDENT ARGININE DECARBOXYLASE"/>
    <property type="match status" value="1"/>
</dbReference>
<dbReference type="Gene3D" id="3.50.20.10">
    <property type="entry name" value="Pyruvoyl-Dependent Histidine Decarboxylase, subunit B"/>
    <property type="match status" value="1"/>
</dbReference>
<evidence type="ECO:0000256" key="5">
    <source>
        <dbReference type="ARBA" id="ARBA00022793"/>
    </source>
</evidence>
<dbReference type="HAMAP" id="MF_01404">
    <property type="entry name" value="PvlArgDC"/>
    <property type="match status" value="1"/>
</dbReference>
<name>A0A2H0NF98_9BACT</name>
<dbReference type="NCBIfam" id="TIGR00286">
    <property type="entry name" value="pyruvoyl-dependent arginine decarboxylase"/>
    <property type="match status" value="1"/>
</dbReference>
<dbReference type="PANTHER" id="PTHR40438:SF1">
    <property type="entry name" value="PYRUVOYL-DEPENDENT ARGININE DECARBOXYLASE"/>
    <property type="match status" value="1"/>
</dbReference>
<dbReference type="AlphaFoldDB" id="A0A2H0NF98"/>
<keyword evidence="7" id="KW-0670">Pyruvate</keyword>
<keyword evidence="5" id="KW-0210">Decarboxylase</keyword>
<dbReference type="SFLD" id="SFLDS00055">
    <property type="entry name" value="Pyruvoyl-Dependent_Histidine/A"/>
    <property type="match status" value="1"/>
</dbReference>
<dbReference type="Gene3D" id="3.30.60.30">
    <property type="match status" value="1"/>
</dbReference>
<keyword evidence="6" id="KW-0456">Lyase</keyword>
<dbReference type="EMBL" id="PCWR01000048">
    <property type="protein sequence ID" value="PIR06756.1"/>
    <property type="molecule type" value="Genomic_DNA"/>
</dbReference>
<dbReference type="InterPro" id="IPR016104">
    <property type="entry name" value="Pyr-dep_his/arg-deCO2ase"/>
</dbReference>
<evidence type="ECO:0000256" key="7">
    <source>
        <dbReference type="ARBA" id="ARBA00023317"/>
    </source>
</evidence>